<evidence type="ECO:0000256" key="8">
    <source>
        <dbReference type="SAM" id="SignalP"/>
    </source>
</evidence>
<evidence type="ECO:0000259" key="11">
    <source>
        <dbReference type="Pfam" id="PF05922"/>
    </source>
</evidence>
<feature type="active site" description="Charge relay system" evidence="7">
    <location>
        <position position="196"/>
    </location>
</feature>
<dbReference type="InterPro" id="IPR034197">
    <property type="entry name" value="Peptidases_S8_3"/>
</dbReference>
<dbReference type="Pfam" id="PF00082">
    <property type="entry name" value="Peptidase_S8"/>
    <property type="match status" value="1"/>
</dbReference>
<feature type="active site" description="Charge relay system" evidence="7">
    <location>
        <position position="143"/>
    </location>
</feature>
<comment type="similarity">
    <text evidence="1 7">Belongs to the peptidase S8 family.</text>
</comment>
<evidence type="ECO:0000256" key="3">
    <source>
        <dbReference type="ARBA" id="ARBA00022729"/>
    </source>
</evidence>
<feature type="domain" description="PA" evidence="10">
    <location>
        <begin position="354"/>
        <end position="437"/>
    </location>
</feature>
<evidence type="ECO:0000259" key="10">
    <source>
        <dbReference type="Pfam" id="PF02225"/>
    </source>
</evidence>
<feature type="domain" description="Inhibitor I9" evidence="11">
    <location>
        <begin position="30"/>
        <end position="111"/>
    </location>
</feature>
<dbReference type="PROSITE" id="PS00136">
    <property type="entry name" value="SUBTILASE_ASP"/>
    <property type="match status" value="1"/>
</dbReference>
<name>A0ABQ5AAV4_9ASTR</name>
<feature type="chain" id="PRO_5047443179" evidence="8">
    <location>
        <begin position="21"/>
        <end position="548"/>
    </location>
</feature>
<evidence type="ECO:0000259" key="9">
    <source>
        <dbReference type="Pfam" id="PF00082"/>
    </source>
</evidence>
<dbReference type="Pfam" id="PF05922">
    <property type="entry name" value="Inhibitor_I9"/>
    <property type="match status" value="1"/>
</dbReference>
<evidence type="ECO:0000256" key="7">
    <source>
        <dbReference type="PROSITE-ProRule" id="PRU01240"/>
    </source>
</evidence>
<dbReference type="Gene3D" id="3.30.70.80">
    <property type="entry name" value="Peptidase S8 propeptide/proteinase inhibitor I9"/>
    <property type="match status" value="1"/>
</dbReference>
<reference evidence="12" key="1">
    <citation type="journal article" date="2022" name="Int. J. Mol. Sci.">
        <title>Draft Genome of Tanacetum Coccineum: Genomic Comparison of Closely Related Tanacetum-Family Plants.</title>
        <authorList>
            <person name="Yamashiro T."/>
            <person name="Shiraishi A."/>
            <person name="Nakayama K."/>
            <person name="Satake H."/>
        </authorList>
    </citation>
    <scope>NUCLEOTIDE SEQUENCE</scope>
</reference>
<sequence length="548" mass="58433">MLPNAISFMLILIFTTIFNAFPTKSDELKTYIVHLSLPEGQEVSQLDKLEEWYNSYLSKIASGSNEKPKMVYPYRRVITGFAAKMSNEQAKVMENLDGVLFVSPEKSYELHTTHSPRFLGLRQNKGVWKDSHYGKGTVIALLDSGITPGHPSFDDKGIPPPPLKWKGKCEVSGCNNKLIGIRNFVTGDSAIDTVGHGTHTSSTAAGNYVNNASVFEQANGTASGMAPLAHLAMYKVCATFGCLASDILAGMDTAIEDGADVISLSLGGPPVLFYNDPIAIGAFTAIKSGIFVSCSAGNSGPHNKSLSNEAPWILTVGASKTDRRIRTTVTLGNKKILNGEALYQPKTYKPKVRPLVYPAGMGYSCSREELKLIDVKRKIVLCDAYDVLVGSAMGEAVKKAGGAAIIFANNKLTGNSVAVEVQVLPSSHVGYREGVAIKKYLNSTSAPVATIIQRGTVLGVKSAPQVTVFSSRGPNIASPGILKPDIVGPGVDILADWHKSVDNNTGTQATFNIISGTSMSCPHLAGVAALIKSTHTGLPLHCNKICKY</sequence>
<evidence type="ECO:0000313" key="12">
    <source>
        <dbReference type="EMBL" id="GJS99437.1"/>
    </source>
</evidence>
<keyword evidence="13" id="KW-1185">Reference proteome</keyword>
<dbReference type="PRINTS" id="PR00723">
    <property type="entry name" value="SUBTILISIN"/>
</dbReference>
<reference evidence="12" key="2">
    <citation type="submission" date="2022-01" db="EMBL/GenBank/DDBJ databases">
        <authorList>
            <person name="Yamashiro T."/>
            <person name="Shiraishi A."/>
            <person name="Satake H."/>
            <person name="Nakayama K."/>
        </authorList>
    </citation>
    <scope>NUCLEOTIDE SEQUENCE</scope>
</reference>
<dbReference type="InterPro" id="IPR023827">
    <property type="entry name" value="Peptidase_S8_Asp-AS"/>
</dbReference>
<protein>
    <submittedName>
        <fullName evidence="12">Peptidase S8/S53 domain-containing protein</fullName>
    </submittedName>
</protein>
<comment type="caution">
    <text evidence="12">The sequence shown here is derived from an EMBL/GenBank/DDBJ whole genome shotgun (WGS) entry which is preliminary data.</text>
</comment>
<dbReference type="PANTHER" id="PTHR10795">
    <property type="entry name" value="PROPROTEIN CONVERTASE SUBTILISIN/KEXIN"/>
    <property type="match status" value="1"/>
</dbReference>
<evidence type="ECO:0000256" key="2">
    <source>
        <dbReference type="ARBA" id="ARBA00022670"/>
    </source>
</evidence>
<organism evidence="12 13">
    <name type="scientific">Tanacetum coccineum</name>
    <dbReference type="NCBI Taxonomy" id="301880"/>
    <lineage>
        <taxon>Eukaryota</taxon>
        <taxon>Viridiplantae</taxon>
        <taxon>Streptophyta</taxon>
        <taxon>Embryophyta</taxon>
        <taxon>Tracheophyta</taxon>
        <taxon>Spermatophyta</taxon>
        <taxon>Magnoliopsida</taxon>
        <taxon>eudicotyledons</taxon>
        <taxon>Gunneridae</taxon>
        <taxon>Pentapetalae</taxon>
        <taxon>asterids</taxon>
        <taxon>campanulids</taxon>
        <taxon>Asterales</taxon>
        <taxon>Asteraceae</taxon>
        <taxon>Asteroideae</taxon>
        <taxon>Anthemideae</taxon>
        <taxon>Anthemidinae</taxon>
        <taxon>Tanacetum</taxon>
    </lineage>
</organism>
<keyword evidence="2 7" id="KW-0645">Protease</keyword>
<dbReference type="InterPro" id="IPR010259">
    <property type="entry name" value="S8pro/Inhibitor_I9"/>
</dbReference>
<dbReference type="InterPro" id="IPR015500">
    <property type="entry name" value="Peptidase_S8_subtilisin-rel"/>
</dbReference>
<dbReference type="InterPro" id="IPR045051">
    <property type="entry name" value="SBT"/>
</dbReference>
<evidence type="ECO:0000256" key="5">
    <source>
        <dbReference type="ARBA" id="ARBA00022825"/>
    </source>
</evidence>
<dbReference type="InterPro" id="IPR037045">
    <property type="entry name" value="S8pro/Inhibitor_I9_sf"/>
</dbReference>
<keyword evidence="4 7" id="KW-0378">Hydrolase</keyword>
<dbReference type="CDD" id="cd04852">
    <property type="entry name" value="Peptidases_S8_3"/>
    <property type="match status" value="1"/>
</dbReference>
<keyword evidence="3 8" id="KW-0732">Signal</keyword>
<dbReference type="InterPro" id="IPR000209">
    <property type="entry name" value="Peptidase_S8/S53_dom"/>
</dbReference>
<dbReference type="PROSITE" id="PS51892">
    <property type="entry name" value="SUBTILASE"/>
    <property type="match status" value="1"/>
</dbReference>
<dbReference type="Gene3D" id="3.50.30.30">
    <property type="match status" value="1"/>
</dbReference>
<dbReference type="Pfam" id="PF02225">
    <property type="entry name" value="PA"/>
    <property type="match status" value="1"/>
</dbReference>
<dbReference type="Gene3D" id="3.40.50.200">
    <property type="entry name" value="Peptidase S8/S53 domain"/>
    <property type="match status" value="1"/>
</dbReference>
<feature type="active site" description="Charge relay system" evidence="7">
    <location>
        <position position="518"/>
    </location>
</feature>
<accession>A0ABQ5AAV4</accession>
<keyword evidence="6" id="KW-0325">Glycoprotein</keyword>
<evidence type="ECO:0000256" key="4">
    <source>
        <dbReference type="ARBA" id="ARBA00022801"/>
    </source>
</evidence>
<dbReference type="CDD" id="cd02120">
    <property type="entry name" value="PA_subtilisin_like"/>
    <property type="match status" value="1"/>
</dbReference>
<proteinExistence type="inferred from homology"/>
<gene>
    <name evidence="12" type="ORF">Tco_0820607</name>
</gene>
<keyword evidence="5 7" id="KW-0720">Serine protease</keyword>
<dbReference type="SUPFAM" id="SSF52743">
    <property type="entry name" value="Subtilisin-like"/>
    <property type="match status" value="1"/>
</dbReference>
<dbReference type="Proteomes" id="UP001151760">
    <property type="component" value="Unassembled WGS sequence"/>
</dbReference>
<evidence type="ECO:0000256" key="1">
    <source>
        <dbReference type="ARBA" id="ARBA00011073"/>
    </source>
</evidence>
<feature type="domain" description="Peptidase S8/S53" evidence="9">
    <location>
        <begin position="134"/>
        <end position="536"/>
    </location>
</feature>
<evidence type="ECO:0000313" key="13">
    <source>
        <dbReference type="Proteomes" id="UP001151760"/>
    </source>
</evidence>
<feature type="signal peptide" evidence="8">
    <location>
        <begin position="1"/>
        <end position="20"/>
    </location>
</feature>
<dbReference type="InterPro" id="IPR036852">
    <property type="entry name" value="Peptidase_S8/S53_dom_sf"/>
</dbReference>
<dbReference type="EMBL" id="BQNB010012116">
    <property type="protein sequence ID" value="GJS99437.1"/>
    <property type="molecule type" value="Genomic_DNA"/>
</dbReference>
<evidence type="ECO:0000256" key="6">
    <source>
        <dbReference type="ARBA" id="ARBA00023180"/>
    </source>
</evidence>
<dbReference type="InterPro" id="IPR003137">
    <property type="entry name" value="PA_domain"/>
</dbReference>